<evidence type="ECO:0000313" key="1">
    <source>
        <dbReference type="EMBL" id="GMN66354.1"/>
    </source>
</evidence>
<accession>A0AA88E1Y1</accession>
<gene>
    <name evidence="1" type="ORF">TIFTF001_035418</name>
</gene>
<sequence length="142" mass="15821">MGRNFILRKVEIERGALPLLEELTIGPSPLLNEVPSGIRHLRNLKVLANYDMPAEFVLGIQPNGGSDYRKVKHVPSVLFWYRVQGRQYVMYKLGELDLLDHLQGTSTTNITVGIASGLVSVKTMMKQIRASPPLLHGMMPIG</sequence>
<comment type="caution">
    <text evidence="1">The sequence shown here is derived from an EMBL/GenBank/DDBJ whole genome shotgun (WGS) entry which is preliminary data.</text>
</comment>
<name>A0AA88E1Y1_FICCA</name>
<keyword evidence="2" id="KW-1185">Reference proteome</keyword>
<organism evidence="1 2">
    <name type="scientific">Ficus carica</name>
    <name type="common">Common fig</name>
    <dbReference type="NCBI Taxonomy" id="3494"/>
    <lineage>
        <taxon>Eukaryota</taxon>
        <taxon>Viridiplantae</taxon>
        <taxon>Streptophyta</taxon>
        <taxon>Embryophyta</taxon>
        <taxon>Tracheophyta</taxon>
        <taxon>Spermatophyta</taxon>
        <taxon>Magnoliopsida</taxon>
        <taxon>eudicotyledons</taxon>
        <taxon>Gunneridae</taxon>
        <taxon>Pentapetalae</taxon>
        <taxon>rosids</taxon>
        <taxon>fabids</taxon>
        <taxon>Rosales</taxon>
        <taxon>Moraceae</taxon>
        <taxon>Ficeae</taxon>
        <taxon>Ficus</taxon>
    </lineage>
</organism>
<dbReference type="AlphaFoldDB" id="A0AA88E1Y1"/>
<reference evidence="1" key="1">
    <citation type="submission" date="2023-07" db="EMBL/GenBank/DDBJ databases">
        <title>draft genome sequence of fig (Ficus carica).</title>
        <authorList>
            <person name="Takahashi T."/>
            <person name="Nishimura K."/>
        </authorList>
    </citation>
    <scope>NUCLEOTIDE SEQUENCE</scope>
</reference>
<dbReference type="Proteomes" id="UP001187192">
    <property type="component" value="Unassembled WGS sequence"/>
</dbReference>
<dbReference type="EMBL" id="BTGU01000316">
    <property type="protein sequence ID" value="GMN66354.1"/>
    <property type="molecule type" value="Genomic_DNA"/>
</dbReference>
<evidence type="ECO:0000313" key="2">
    <source>
        <dbReference type="Proteomes" id="UP001187192"/>
    </source>
</evidence>
<proteinExistence type="predicted"/>
<protein>
    <submittedName>
        <fullName evidence="1">Uncharacterized protein</fullName>
    </submittedName>
</protein>